<feature type="transmembrane region" description="Helical" evidence="1">
    <location>
        <begin position="6"/>
        <end position="24"/>
    </location>
</feature>
<dbReference type="Proteomes" id="UP000198584">
    <property type="component" value="Unassembled WGS sequence"/>
</dbReference>
<evidence type="ECO:0000256" key="1">
    <source>
        <dbReference type="SAM" id="Phobius"/>
    </source>
</evidence>
<evidence type="ECO:0000313" key="2">
    <source>
        <dbReference type="EMBL" id="SEB20800.1"/>
    </source>
</evidence>
<name>A0A1H4HH96_9BACI</name>
<proteinExistence type="predicted"/>
<keyword evidence="3" id="KW-1185">Reference proteome</keyword>
<dbReference type="OrthoDB" id="2972738at2"/>
<accession>A0A1H4HH96</accession>
<reference evidence="2 3" key="1">
    <citation type="submission" date="2016-10" db="EMBL/GenBank/DDBJ databases">
        <authorList>
            <person name="de Groot N.N."/>
        </authorList>
    </citation>
    <scope>NUCLEOTIDE SEQUENCE [LARGE SCALE GENOMIC DNA]</scope>
    <source>
        <strain evidence="2 3">CCM7597</strain>
    </source>
</reference>
<feature type="transmembrane region" description="Helical" evidence="1">
    <location>
        <begin position="36"/>
        <end position="65"/>
    </location>
</feature>
<protein>
    <recommendedName>
        <fullName evidence="4">DUF4190 domain-containing protein</fullName>
    </recommendedName>
</protein>
<dbReference type="EMBL" id="FNQR01000029">
    <property type="protein sequence ID" value="SEB20800.1"/>
    <property type="molecule type" value="Genomic_DNA"/>
</dbReference>
<keyword evidence="1" id="KW-0812">Transmembrane</keyword>
<keyword evidence="1" id="KW-0472">Membrane</keyword>
<evidence type="ECO:0000313" key="3">
    <source>
        <dbReference type="Proteomes" id="UP000198584"/>
    </source>
</evidence>
<sequence>MAIVIPIIGLFCAIAGIYYSRVSLKEIKTKDEAGMNVAIAGLVCSIGGIIMQLLYILLIIAYFAVMSFTNQVSPSLLI</sequence>
<gene>
    <name evidence="2" type="ORF">SAMN05421743_1295</name>
</gene>
<organism evidence="2 3">
    <name type="scientific">Thalassobacillus cyri</name>
    <dbReference type="NCBI Taxonomy" id="571932"/>
    <lineage>
        <taxon>Bacteria</taxon>
        <taxon>Bacillati</taxon>
        <taxon>Bacillota</taxon>
        <taxon>Bacilli</taxon>
        <taxon>Bacillales</taxon>
        <taxon>Bacillaceae</taxon>
        <taxon>Thalassobacillus</taxon>
    </lineage>
</organism>
<evidence type="ECO:0008006" key="4">
    <source>
        <dbReference type="Google" id="ProtNLM"/>
    </source>
</evidence>
<dbReference type="AlphaFoldDB" id="A0A1H4HH96"/>
<keyword evidence="1" id="KW-1133">Transmembrane helix</keyword>
<dbReference type="STRING" id="571932.SAMN05421743_1295"/>